<evidence type="ECO:0000313" key="6">
    <source>
        <dbReference type="Proteomes" id="UP000464749"/>
    </source>
</evidence>
<evidence type="ECO:0000256" key="3">
    <source>
        <dbReference type="ARBA" id="ARBA00025613"/>
    </source>
</evidence>
<dbReference type="InterPro" id="IPR050130">
    <property type="entry name" value="ClpA_ClpB"/>
</dbReference>
<evidence type="ECO:0000256" key="2">
    <source>
        <dbReference type="ARBA" id="ARBA00022840"/>
    </source>
</evidence>
<evidence type="ECO:0000313" key="5">
    <source>
        <dbReference type="EMBL" id="QIA88517.1"/>
    </source>
</evidence>
<sequence length="674" mass="75360">MTTDKLNVKLVLPKDIDEKYNHSLTYMKAGDGTLVGNTEKIHMLEDIMYNPGNPSAVLLGEAGIGKTALVEHLIYLHQNTTEPFIVVRLAIETLGELKENIVIARMSTLLDDMRKIKQATKEGNPGKRFKLILFIDEVHKLNDIGKSVRSSAALNALKEGLGRGIFPIITATTSKEYFENLATDEAIDRRFNQVILEPPSLENTKKILEKYIEFRKETNDYEPEISEESLEELISLTDLYIRNQVNPAKSIKILDQCAGHETRIHYSENRNTKIDHGTFQYVFKQNGFNIDPPASAKAVKEEVHRRVKGQPLAVKLIGDAINNAFFAPRNRKKPLLTAMFVGTTGTGKTETAKALAHALFGRDDAILTINGGDYPTPEDAPLVQKFIGDDMAANKQKVILLDEFEKAHKTVQFSLMRMLDEGIVRDSHGVERAINNTVVIATTNLGATFFNDLGKNMKLGRNQTPDDYSNELYGAFLDRKQDLIQQLVVGDEGQNNGIKPEILQRFQAIIPYLPLPKAIFALIARIKLLALKEKWSRPGAIYSLGDTSIRILLPKVQDAKWWEERVHNNDYAGIDPISATIAEDMINAKADQEGARAVEEIVNTRIVSKITNIISERIDAGLPVGSADGAFLIGTNGHAFFEEVSQERSDITVSFKPNNELDFMNLHTRKEVKM</sequence>
<dbReference type="EMBL" id="CP040855">
    <property type="protein sequence ID" value="QIA88517.1"/>
    <property type="molecule type" value="Genomic_DNA"/>
</dbReference>
<dbReference type="PANTHER" id="PTHR11638">
    <property type="entry name" value="ATP-DEPENDENT CLP PROTEASE"/>
    <property type="match status" value="1"/>
</dbReference>
<dbReference type="PRINTS" id="PR00300">
    <property type="entry name" value="CLPPROTEASEA"/>
</dbReference>
<dbReference type="GO" id="GO:0008233">
    <property type="term" value="F:peptidase activity"/>
    <property type="evidence" value="ECO:0007669"/>
    <property type="project" value="UniProtKB-KW"/>
</dbReference>
<evidence type="ECO:0000256" key="1">
    <source>
        <dbReference type="ARBA" id="ARBA00022741"/>
    </source>
</evidence>
<keyword evidence="5" id="KW-0614">Plasmid</keyword>
<gene>
    <name evidence="5" type="ORF">FEE39_09730</name>
</gene>
<dbReference type="Proteomes" id="UP000464749">
    <property type="component" value="Plasmid unnamed1"/>
</dbReference>
<dbReference type="InterPro" id="IPR027417">
    <property type="entry name" value="P-loop_NTPase"/>
</dbReference>
<dbReference type="InterPro" id="IPR003959">
    <property type="entry name" value="ATPase_AAA_core"/>
</dbReference>
<keyword evidence="5" id="KW-0645">Protease</keyword>
<dbReference type="GO" id="GO:0005737">
    <property type="term" value="C:cytoplasm"/>
    <property type="evidence" value="ECO:0007669"/>
    <property type="project" value="TreeGrafter"/>
</dbReference>
<geneLocation type="plasmid" evidence="5 6">
    <name>unnamed1</name>
</geneLocation>
<keyword evidence="5" id="KW-0378">Hydrolase</keyword>
<dbReference type="InterPro" id="IPR001270">
    <property type="entry name" value="ClpA/B"/>
</dbReference>
<dbReference type="GO" id="GO:0016887">
    <property type="term" value="F:ATP hydrolysis activity"/>
    <property type="evidence" value="ECO:0007669"/>
    <property type="project" value="InterPro"/>
</dbReference>
<protein>
    <submittedName>
        <fullName evidence="5">ATP-dependent Clp protease ATP-binding subunit</fullName>
    </submittedName>
</protein>
<evidence type="ECO:0000259" key="4">
    <source>
        <dbReference type="SMART" id="SM00382"/>
    </source>
</evidence>
<dbReference type="AlphaFoldDB" id="A0A9X7XUW1"/>
<dbReference type="GO" id="GO:0006508">
    <property type="term" value="P:proteolysis"/>
    <property type="evidence" value="ECO:0007669"/>
    <property type="project" value="UniProtKB-KW"/>
</dbReference>
<reference evidence="5 6" key="1">
    <citation type="submission" date="2019-06" db="EMBL/GenBank/DDBJ databases">
        <title>Whole genome sequencing of Lactobacillus johnsonii strain G2A.</title>
        <authorList>
            <person name="Conlan S."/>
            <person name="Thomas P.J."/>
            <person name="Mullikin J."/>
            <person name="Singer J."/>
            <person name="Weaver C."/>
            <person name="Segre J.A."/>
        </authorList>
    </citation>
    <scope>NUCLEOTIDE SEQUENCE [LARGE SCALE GENOMIC DNA]</scope>
    <source>
        <strain evidence="5 6">G2A</strain>
        <plasmid evidence="5 6">unnamed1</plasmid>
    </source>
</reference>
<keyword evidence="1" id="KW-0547">Nucleotide-binding</keyword>
<dbReference type="SUPFAM" id="SSF52540">
    <property type="entry name" value="P-loop containing nucleoside triphosphate hydrolases"/>
    <property type="match status" value="2"/>
</dbReference>
<dbReference type="GO" id="GO:0034605">
    <property type="term" value="P:cellular response to heat"/>
    <property type="evidence" value="ECO:0007669"/>
    <property type="project" value="TreeGrafter"/>
</dbReference>
<dbReference type="PANTHER" id="PTHR11638:SF18">
    <property type="entry name" value="HEAT SHOCK PROTEIN 104"/>
    <property type="match status" value="1"/>
</dbReference>
<dbReference type="SMART" id="SM00382">
    <property type="entry name" value="AAA"/>
    <property type="match status" value="2"/>
</dbReference>
<accession>A0A9X7XUW1</accession>
<dbReference type="GO" id="GO:0005524">
    <property type="term" value="F:ATP binding"/>
    <property type="evidence" value="ECO:0007669"/>
    <property type="project" value="UniProtKB-KW"/>
</dbReference>
<feature type="domain" description="AAA+ ATPase" evidence="4">
    <location>
        <begin position="334"/>
        <end position="487"/>
    </location>
</feature>
<name>A0A9X7XUW1_LACJH</name>
<dbReference type="Pfam" id="PF00004">
    <property type="entry name" value="AAA"/>
    <property type="match status" value="1"/>
</dbReference>
<dbReference type="CDD" id="cd00009">
    <property type="entry name" value="AAA"/>
    <property type="match status" value="1"/>
</dbReference>
<proteinExistence type="predicted"/>
<comment type="function">
    <text evidence="3">Part of a stress-induced multi-chaperone system, it is involved in the recovery of the cell from heat-induced damage, in cooperation with DnaK, DnaJ and GrpE. Acts before DnaK, in the processing of protein aggregates. Protein binding stimulates the ATPase activity; ATP hydrolysis unfolds the denatured protein aggregates, which probably helps expose new hydrophobic binding sites on the surface of ClpB-bound aggregates, contributing to the solubilization and refolding of denatured protein aggregates by DnaK.</text>
</comment>
<organism evidence="5 6">
    <name type="scientific">Lactobacillus johnsonii</name>
    <dbReference type="NCBI Taxonomy" id="33959"/>
    <lineage>
        <taxon>Bacteria</taxon>
        <taxon>Bacillati</taxon>
        <taxon>Bacillota</taxon>
        <taxon>Bacilli</taxon>
        <taxon>Lactobacillales</taxon>
        <taxon>Lactobacillaceae</taxon>
        <taxon>Lactobacillus</taxon>
    </lineage>
</organism>
<dbReference type="Gene3D" id="3.40.50.300">
    <property type="entry name" value="P-loop containing nucleotide triphosphate hydrolases"/>
    <property type="match status" value="2"/>
</dbReference>
<dbReference type="InterPro" id="IPR003593">
    <property type="entry name" value="AAA+_ATPase"/>
</dbReference>
<feature type="domain" description="AAA+ ATPase" evidence="4">
    <location>
        <begin position="52"/>
        <end position="200"/>
    </location>
</feature>
<dbReference type="Pfam" id="PF07724">
    <property type="entry name" value="AAA_2"/>
    <property type="match status" value="1"/>
</dbReference>
<keyword evidence="2 5" id="KW-0067">ATP-binding</keyword>